<evidence type="ECO:0000313" key="1">
    <source>
        <dbReference type="EMBL" id="ADY34987.1"/>
    </source>
</evidence>
<dbReference type="KEGG" id="bsa:Bacsa_0387"/>
<protein>
    <submittedName>
        <fullName evidence="1">Uncharacterized protein</fullName>
    </submittedName>
</protein>
<keyword evidence="2" id="KW-1185">Reference proteome</keyword>
<dbReference type="STRING" id="667015.Bacsa_0387"/>
<name>F0R7T0_PHOSB</name>
<evidence type="ECO:0000313" key="2">
    <source>
        <dbReference type="Proteomes" id="UP000007486"/>
    </source>
</evidence>
<dbReference type="eggNOG" id="ENOG5033RHP">
    <property type="taxonomic scope" value="Bacteria"/>
</dbReference>
<reference evidence="1 2" key="1">
    <citation type="journal article" date="2011" name="Stand. Genomic Sci.">
        <title>Complete genome sequence of Bacteroides salanitronis type strain (BL78).</title>
        <authorList>
            <person name="Gronow S."/>
            <person name="Held B."/>
            <person name="Lucas S."/>
            <person name="Lapidus A."/>
            <person name="Del Rio T.G."/>
            <person name="Nolan M."/>
            <person name="Tice H."/>
            <person name="Deshpande S."/>
            <person name="Cheng J.F."/>
            <person name="Pitluck S."/>
            <person name="Liolios K."/>
            <person name="Pagani I."/>
            <person name="Ivanova N."/>
            <person name="Mavromatis K."/>
            <person name="Pati A."/>
            <person name="Tapia R."/>
            <person name="Han C."/>
            <person name="Goodwin L."/>
            <person name="Chen A."/>
            <person name="Palaniappan K."/>
            <person name="Land M."/>
            <person name="Hauser L."/>
            <person name="Chang Y.J."/>
            <person name="Jeffries C.D."/>
            <person name="Brambilla E.M."/>
            <person name="Rohde M."/>
            <person name="Goker M."/>
            <person name="Detter J.C."/>
            <person name="Woyke T."/>
            <person name="Bristow J."/>
            <person name="Markowitz V."/>
            <person name="Hugenholtz P."/>
            <person name="Kyrpides N.C."/>
            <person name="Klenk H.P."/>
            <person name="Eisen J.A."/>
        </authorList>
    </citation>
    <scope>NUCLEOTIDE SEQUENCE [LARGE SCALE GENOMIC DNA]</scope>
    <source>
        <strain evidence="1 2">DSM 18170</strain>
    </source>
</reference>
<dbReference type="EMBL" id="CP002530">
    <property type="protein sequence ID" value="ADY34987.1"/>
    <property type="molecule type" value="Genomic_DNA"/>
</dbReference>
<dbReference type="Proteomes" id="UP000007486">
    <property type="component" value="Chromosome"/>
</dbReference>
<accession>F0R7T0</accession>
<organism evidence="1 2">
    <name type="scientific">Phocaeicola salanitronis (strain DSM 18170 / JCM 13657 / CCUG 60908 / BL78)</name>
    <name type="common">Bacteroides salanitronis</name>
    <dbReference type="NCBI Taxonomy" id="667015"/>
    <lineage>
        <taxon>Bacteria</taxon>
        <taxon>Pseudomonadati</taxon>
        <taxon>Bacteroidota</taxon>
        <taxon>Bacteroidia</taxon>
        <taxon>Bacteroidales</taxon>
        <taxon>Bacteroidaceae</taxon>
        <taxon>Phocaeicola</taxon>
    </lineage>
</organism>
<dbReference type="HOGENOM" id="CLU_1736926_0_0_10"/>
<sequence length="157" mass="18431">MNETQTDMNMLRHFLNDFLSFVPLQLPQLLDVTTMEEPQFYGDYVLLTFPLRDTYELEEVMDMFEDDMELITLYHHIPMPTEQYGHSTCAYSNPAFGQMFKMNTKTDADGRVSCVFATIYDSLDLMYGDLCLDLKLHSKSGTLKYRRNKEDLLMDFI</sequence>
<proteinExistence type="predicted"/>
<dbReference type="AlphaFoldDB" id="F0R7T0"/>
<gene>
    <name evidence="1" type="ordered locus">Bacsa_0387</name>
</gene>